<dbReference type="CDD" id="cd02440">
    <property type="entry name" value="AdoMet_MTases"/>
    <property type="match status" value="1"/>
</dbReference>
<gene>
    <name evidence="2" type="ORF">SBA1_820086</name>
</gene>
<dbReference type="GO" id="GO:0032259">
    <property type="term" value="P:methylation"/>
    <property type="evidence" value="ECO:0007669"/>
    <property type="project" value="UniProtKB-KW"/>
</dbReference>
<dbReference type="SUPFAM" id="SSF53335">
    <property type="entry name" value="S-adenosyl-L-methionine-dependent methyltransferases"/>
    <property type="match status" value="1"/>
</dbReference>
<evidence type="ECO:0000313" key="3">
    <source>
        <dbReference type="Proteomes" id="UP000238701"/>
    </source>
</evidence>
<keyword evidence="2" id="KW-0489">Methyltransferase</keyword>
<evidence type="ECO:0000259" key="1">
    <source>
        <dbReference type="Pfam" id="PF13649"/>
    </source>
</evidence>
<dbReference type="InterPro" id="IPR041698">
    <property type="entry name" value="Methyltransf_25"/>
</dbReference>
<dbReference type="Pfam" id="PF13649">
    <property type="entry name" value="Methyltransf_25"/>
    <property type="match status" value="1"/>
</dbReference>
<protein>
    <submittedName>
        <fullName evidence="2">Methyltransferase type 11</fullName>
    </submittedName>
</protein>
<dbReference type="PANTHER" id="PTHR43464">
    <property type="entry name" value="METHYLTRANSFERASE"/>
    <property type="match status" value="1"/>
</dbReference>
<dbReference type="GO" id="GO:0008168">
    <property type="term" value="F:methyltransferase activity"/>
    <property type="evidence" value="ECO:0007669"/>
    <property type="project" value="UniProtKB-KW"/>
</dbReference>
<dbReference type="InterPro" id="IPR029063">
    <property type="entry name" value="SAM-dependent_MTases_sf"/>
</dbReference>
<proteinExistence type="predicted"/>
<accession>A0A2U3L8N9</accession>
<evidence type="ECO:0000313" key="2">
    <source>
        <dbReference type="EMBL" id="SPF48284.1"/>
    </source>
</evidence>
<keyword evidence="2" id="KW-0808">Transferase</keyword>
<name>A0A2U3L8N9_9BACT</name>
<reference evidence="3" key="1">
    <citation type="submission" date="2018-02" db="EMBL/GenBank/DDBJ databases">
        <authorList>
            <person name="Hausmann B."/>
        </authorList>
    </citation>
    <scope>NUCLEOTIDE SEQUENCE [LARGE SCALE GENOMIC DNA]</scope>
    <source>
        <strain evidence="3">Peat soil MAG SbA1</strain>
    </source>
</reference>
<dbReference type="Gene3D" id="3.40.50.150">
    <property type="entry name" value="Vaccinia Virus protein VP39"/>
    <property type="match status" value="1"/>
</dbReference>
<sequence>MTVLEPGPGMGFFTIPLARLVGASGRVVAVDLQPKMIASLKRRAAKAGVLDRIDARISLADTMALDDLAGKVDFTLAFAMVHEFPDAQRFFAEVARASKPGASLLLAEPRGHVNDEKFEVELAAAAAAQFELTARPVIRRSHAAELARR</sequence>
<dbReference type="EMBL" id="OMOD01000180">
    <property type="protein sequence ID" value="SPF48284.1"/>
    <property type="molecule type" value="Genomic_DNA"/>
</dbReference>
<feature type="domain" description="Methyltransferase" evidence="1">
    <location>
        <begin position="3"/>
        <end position="101"/>
    </location>
</feature>
<organism evidence="2 3">
    <name type="scientific">Candidatus Sulfotelmatobacter kueseliae</name>
    <dbReference type="NCBI Taxonomy" id="2042962"/>
    <lineage>
        <taxon>Bacteria</taxon>
        <taxon>Pseudomonadati</taxon>
        <taxon>Acidobacteriota</taxon>
        <taxon>Terriglobia</taxon>
        <taxon>Terriglobales</taxon>
        <taxon>Candidatus Korobacteraceae</taxon>
        <taxon>Candidatus Sulfotelmatobacter</taxon>
    </lineage>
</organism>
<dbReference type="AlphaFoldDB" id="A0A2U3L8N9"/>
<dbReference type="PANTHER" id="PTHR43464:SF83">
    <property type="entry name" value="MALONYL-[ACYL-CARRIER PROTEIN] O-METHYLTRANSFERASE"/>
    <property type="match status" value="1"/>
</dbReference>
<dbReference type="Proteomes" id="UP000238701">
    <property type="component" value="Unassembled WGS sequence"/>
</dbReference>